<reference evidence="1 2" key="1">
    <citation type="submission" date="2024-07" db="EMBL/GenBank/DDBJ databases">
        <title>The genome sequence of type strain Sediminicola luteus GDMCC 1.2596T.</title>
        <authorList>
            <person name="Liu Y."/>
        </authorList>
    </citation>
    <scope>NUCLEOTIDE SEQUENCE [LARGE SCALE GENOMIC DNA]</scope>
    <source>
        <strain evidence="1 2">GDMCC 1.2596</strain>
    </source>
</reference>
<accession>A0ABV2TVR5</accession>
<gene>
    <name evidence="1" type="ORF">ABXZ32_08140</name>
</gene>
<proteinExistence type="predicted"/>
<protein>
    <recommendedName>
        <fullName evidence="3">DUF4595 domain-containing protein</fullName>
    </recommendedName>
</protein>
<dbReference type="EMBL" id="JBEWYP010000003">
    <property type="protein sequence ID" value="MET7029363.1"/>
    <property type="molecule type" value="Genomic_DNA"/>
</dbReference>
<evidence type="ECO:0000313" key="1">
    <source>
        <dbReference type="EMBL" id="MET7029363.1"/>
    </source>
</evidence>
<dbReference type="RefSeq" id="WP_354618179.1">
    <property type="nucleotide sequence ID" value="NZ_JBEWYP010000003.1"/>
</dbReference>
<comment type="caution">
    <text evidence="1">The sequence shown here is derived from an EMBL/GenBank/DDBJ whole genome shotgun (WGS) entry which is preliminary data.</text>
</comment>
<dbReference type="Proteomes" id="UP001549773">
    <property type="component" value="Unassembled WGS sequence"/>
</dbReference>
<sequence>MVKNYISTFLGIFLGILMVLNAQSLYSQEINIFKYTDFDLKGPVKTCLVITDYGKEEFEFNEAGLLTKAITRYNDDDYDITIYKYAKEELKEKRFENYRDGVFDRNTSIANIYTIDTTANKKITEKIVSYNKEFLDQYEYYYDKDDQLVKITRTSTDGIDETLVEYSSAKGEQTASYFLNSVLLKTVRVKETKSNTNTTRKNKLVTDFLDGEPNTAKEEIFNAKNKLISETKMVFDKKANKLLPMETKTYTYNEAGMLLELRTKIGQGVSLKKYVYQFDNTKSGNWVKQIITPDNTYITRKIKYFGAN</sequence>
<keyword evidence="2" id="KW-1185">Reference proteome</keyword>
<organism evidence="1 2">
    <name type="scientific">Sediminicola luteus</name>
    <dbReference type="NCBI Taxonomy" id="319238"/>
    <lineage>
        <taxon>Bacteria</taxon>
        <taxon>Pseudomonadati</taxon>
        <taxon>Bacteroidota</taxon>
        <taxon>Flavobacteriia</taxon>
        <taxon>Flavobacteriales</taxon>
        <taxon>Flavobacteriaceae</taxon>
        <taxon>Sediminicola</taxon>
    </lineage>
</organism>
<name>A0ABV2TVR5_9FLAO</name>
<evidence type="ECO:0000313" key="2">
    <source>
        <dbReference type="Proteomes" id="UP001549773"/>
    </source>
</evidence>
<evidence type="ECO:0008006" key="3">
    <source>
        <dbReference type="Google" id="ProtNLM"/>
    </source>
</evidence>